<reference evidence="2 3" key="1">
    <citation type="submission" date="2020-08" db="EMBL/GenBank/DDBJ databases">
        <title>Genome public.</title>
        <authorList>
            <person name="Liu C."/>
            <person name="Sun Q."/>
        </authorList>
    </citation>
    <scope>NUCLEOTIDE SEQUENCE [LARGE SCALE GENOMIC DNA]</scope>
    <source>
        <strain evidence="2 3">New-7</strain>
    </source>
</reference>
<dbReference type="EMBL" id="JACOOK010000002">
    <property type="protein sequence ID" value="MBC5616265.1"/>
    <property type="molecule type" value="Genomic_DNA"/>
</dbReference>
<evidence type="ECO:0000313" key="2">
    <source>
        <dbReference type="EMBL" id="MBC5616265.1"/>
    </source>
</evidence>
<gene>
    <name evidence="2" type="ORF">H8S08_04420</name>
</gene>
<organism evidence="2 3">
    <name type="scientific">Alistipes hominis</name>
    <dbReference type="NCBI Taxonomy" id="2763015"/>
    <lineage>
        <taxon>Bacteria</taxon>
        <taxon>Pseudomonadati</taxon>
        <taxon>Bacteroidota</taxon>
        <taxon>Bacteroidia</taxon>
        <taxon>Bacteroidales</taxon>
        <taxon>Rikenellaceae</taxon>
        <taxon>Alistipes</taxon>
    </lineage>
</organism>
<evidence type="ECO:0000313" key="3">
    <source>
        <dbReference type="Proteomes" id="UP000636891"/>
    </source>
</evidence>
<evidence type="ECO:0000256" key="1">
    <source>
        <dbReference type="SAM" id="MobiDB-lite"/>
    </source>
</evidence>
<dbReference type="Proteomes" id="UP000636891">
    <property type="component" value="Unassembled WGS sequence"/>
</dbReference>
<sequence length="54" mass="6440">MKENCNTCDPCEENFWNEVKEIVDNVKNYTKKDHEEKKKEVQDAFSEEESKNGK</sequence>
<dbReference type="RefSeq" id="WP_172970727.1">
    <property type="nucleotide sequence ID" value="NZ_JACOOK010000002.1"/>
</dbReference>
<comment type="caution">
    <text evidence="2">The sequence shown here is derived from an EMBL/GenBank/DDBJ whole genome shotgun (WGS) entry which is preliminary data.</text>
</comment>
<accession>A0ABR7CKV4</accession>
<name>A0ABR7CKV4_9BACT</name>
<proteinExistence type="predicted"/>
<keyword evidence="3" id="KW-1185">Reference proteome</keyword>
<feature type="region of interest" description="Disordered" evidence="1">
    <location>
        <begin position="31"/>
        <end position="54"/>
    </location>
</feature>
<protein>
    <submittedName>
        <fullName evidence="2">Uncharacterized protein</fullName>
    </submittedName>
</protein>